<protein>
    <recommendedName>
        <fullName evidence="5">Aldose 1-epimerase</fullName>
        <ecNumber evidence="5">5.1.3.3</ecNumber>
    </recommendedName>
</protein>
<dbReference type="PANTHER" id="PTHR10091">
    <property type="entry name" value="ALDOSE-1-EPIMERASE"/>
    <property type="match status" value="1"/>
</dbReference>
<keyword evidence="7" id="KW-1185">Reference proteome</keyword>
<reference evidence="6 7" key="1">
    <citation type="submission" date="2022-02" db="EMBL/GenBank/DDBJ databases">
        <title>Genome of Erysipelotrichaceae sp. nov. NSJ-176 isolated from human feces.</title>
        <authorList>
            <person name="Abdugheni R."/>
        </authorList>
    </citation>
    <scope>NUCLEOTIDE SEQUENCE [LARGE SCALE GENOMIC DNA]</scope>
    <source>
        <strain evidence="6 7">NSJ-176</strain>
    </source>
</reference>
<dbReference type="Pfam" id="PF01263">
    <property type="entry name" value="Aldose_epim"/>
    <property type="match status" value="1"/>
</dbReference>
<evidence type="ECO:0000256" key="1">
    <source>
        <dbReference type="ARBA" id="ARBA00005028"/>
    </source>
</evidence>
<evidence type="ECO:0000256" key="2">
    <source>
        <dbReference type="ARBA" id="ARBA00006206"/>
    </source>
</evidence>
<dbReference type="InterPro" id="IPR047215">
    <property type="entry name" value="Galactose_mutarotase-like"/>
</dbReference>
<dbReference type="EMBL" id="JAKVPQ010000011">
    <property type="protein sequence ID" value="MCH4286160.1"/>
    <property type="molecule type" value="Genomic_DNA"/>
</dbReference>
<evidence type="ECO:0000256" key="4">
    <source>
        <dbReference type="ARBA" id="ARBA00023277"/>
    </source>
</evidence>
<evidence type="ECO:0000313" key="6">
    <source>
        <dbReference type="EMBL" id="MCH4286160.1"/>
    </source>
</evidence>
<dbReference type="PANTHER" id="PTHR10091:SF0">
    <property type="entry name" value="GALACTOSE MUTAROTASE"/>
    <property type="match status" value="1"/>
</dbReference>
<dbReference type="Gene3D" id="2.70.98.10">
    <property type="match status" value="1"/>
</dbReference>
<dbReference type="InterPro" id="IPR015443">
    <property type="entry name" value="Aldose_1-epimerase"/>
</dbReference>
<dbReference type="SUPFAM" id="SSF74650">
    <property type="entry name" value="Galactose mutarotase-like"/>
    <property type="match status" value="1"/>
</dbReference>
<keyword evidence="3 5" id="KW-0413">Isomerase</keyword>
<dbReference type="PIRSF" id="PIRSF005096">
    <property type="entry name" value="GALM"/>
    <property type="match status" value="1"/>
</dbReference>
<dbReference type="InterPro" id="IPR014718">
    <property type="entry name" value="GH-type_carb-bd"/>
</dbReference>
<evidence type="ECO:0000256" key="3">
    <source>
        <dbReference type="ARBA" id="ARBA00023235"/>
    </source>
</evidence>
<dbReference type="InterPro" id="IPR008183">
    <property type="entry name" value="Aldose_1/G6P_1-epimerase"/>
</dbReference>
<organism evidence="6 7">
    <name type="scientific">Amedibacillus hominis</name>
    <dbReference type="NCBI Taxonomy" id="2897776"/>
    <lineage>
        <taxon>Bacteria</taxon>
        <taxon>Bacillati</taxon>
        <taxon>Bacillota</taxon>
        <taxon>Erysipelotrichia</taxon>
        <taxon>Erysipelotrichales</taxon>
        <taxon>Erysipelotrichaceae</taxon>
        <taxon>Amedibacillus</taxon>
    </lineage>
</organism>
<sequence>MEQIFDQKYPNINVYRLESESLCVDIINLGATITSIRYKKDDTDVVLGYDTIDEYQKFKNYYGATIGRCANRIAKGAFTLHDQAYHLDINDHGNSLHGGKNGFHTRLFQVLAYDKTSVTMRYNSPDMEEGYPGNLILDITFTLHDDTLCIEYSAISDQDTIVNFTNHSYFALQGHGDGSVDEQILTMNASYYAENDENRLVTGKLSETKGTPFDFTKGKAIGKDIYDQMNIQIQRANGYDHYFRFDENKEHMVKLVDQKHQHSLIVKTDLPGFHLYVPDDQEPQHGKHGKEYIGHCAVCIETSYMPDAINLQECPETLLKANEKYTTKTTYQFQ</sequence>
<accession>A0ABS9R961</accession>
<dbReference type="InterPro" id="IPR011013">
    <property type="entry name" value="Gal_mutarotase_sf_dom"/>
</dbReference>
<comment type="similarity">
    <text evidence="2 5">Belongs to the aldose epimerase family.</text>
</comment>
<dbReference type="CDD" id="cd09019">
    <property type="entry name" value="galactose_mutarotase_like"/>
    <property type="match status" value="1"/>
</dbReference>
<evidence type="ECO:0000256" key="5">
    <source>
        <dbReference type="PIRNR" id="PIRNR005096"/>
    </source>
</evidence>
<proteinExistence type="inferred from homology"/>
<comment type="pathway">
    <text evidence="1 5">Carbohydrate metabolism; hexose metabolism.</text>
</comment>
<dbReference type="EC" id="5.1.3.3" evidence="5"/>
<comment type="catalytic activity">
    <reaction evidence="5">
        <text>alpha-D-glucose = beta-D-glucose</text>
        <dbReference type="Rhea" id="RHEA:10264"/>
        <dbReference type="ChEBI" id="CHEBI:15903"/>
        <dbReference type="ChEBI" id="CHEBI:17925"/>
        <dbReference type="EC" id="5.1.3.3"/>
    </reaction>
</comment>
<gene>
    <name evidence="6" type="ORF">LQE99_13620</name>
</gene>
<dbReference type="Proteomes" id="UP001202402">
    <property type="component" value="Unassembled WGS sequence"/>
</dbReference>
<name>A0ABS9R961_9FIRM</name>
<evidence type="ECO:0000313" key="7">
    <source>
        <dbReference type="Proteomes" id="UP001202402"/>
    </source>
</evidence>
<dbReference type="RefSeq" id="WP_158552208.1">
    <property type="nucleotide sequence ID" value="NZ_JAKVPQ010000011.1"/>
</dbReference>
<keyword evidence="4 5" id="KW-0119">Carbohydrate metabolism</keyword>
<comment type="caution">
    <text evidence="6">The sequence shown here is derived from an EMBL/GenBank/DDBJ whole genome shotgun (WGS) entry which is preliminary data.</text>
</comment>